<evidence type="ECO:0000313" key="6">
    <source>
        <dbReference type="EMBL" id="CAB4540691.1"/>
    </source>
</evidence>
<dbReference type="AlphaFoldDB" id="A0A6J6BNQ2"/>
<gene>
    <name evidence="6" type="ORF">UFOPK1503_00214</name>
    <name evidence="7" type="ORF">UFOPK1693_00581</name>
</gene>
<keyword evidence="4" id="KW-0663">Pyridoxal phosphate</keyword>
<dbReference type="InterPro" id="IPR002129">
    <property type="entry name" value="PyrdxlP-dep_de-COase"/>
</dbReference>
<dbReference type="InterPro" id="IPR015421">
    <property type="entry name" value="PyrdxlP-dep_Trfase_major"/>
</dbReference>
<dbReference type="GO" id="GO:0019752">
    <property type="term" value="P:carboxylic acid metabolic process"/>
    <property type="evidence" value="ECO:0007669"/>
    <property type="project" value="InterPro"/>
</dbReference>
<dbReference type="InterPro" id="IPR015424">
    <property type="entry name" value="PyrdxlP-dep_Trfase"/>
</dbReference>
<keyword evidence="5" id="KW-0456">Lyase</keyword>
<dbReference type="InterPro" id="IPR010977">
    <property type="entry name" value="Aromatic_deC"/>
</dbReference>
<evidence type="ECO:0000256" key="1">
    <source>
        <dbReference type="ARBA" id="ARBA00001933"/>
    </source>
</evidence>
<dbReference type="EMBL" id="CAEZTO010000005">
    <property type="protein sequence ID" value="CAB4569528.1"/>
    <property type="molecule type" value="Genomic_DNA"/>
</dbReference>
<dbReference type="PROSITE" id="PS00392">
    <property type="entry name" value="DDC_GAD_HDC_YDC"/>
    <property type="match status" value="1"/>
</dbReference>
<dbReference type="Pfam" id="PF00282">
    <property type="entry name" value="Pyridoxal_deC"/>
    <property type="match status" value="1"/>
</dbReference>
<dbReference type="GO" id="GO:0016831">
    <property type="term" value="F:carboxy-lyase activity"/>
    <property type="evidence" value="ECO:0007669"/>
    <property type="project" value="UniProtKB-KW"/>
</dbReference>
<dbReference type="Gene3D" id="3.40.640.10">
    <property type="entry name" value="Type I PLP-dependent aspartate aminotransferase-like (Major domain)"/>
    <property type="match status" value="1"/>
</dbReference>
<accession>A0A6J6BNQ2</accession>
<reference evidence="6" key="1">
    <citation type="submission" date="2020-05" db="EMBL/GenBank/DDBJ databases">
        <authorList>
            <person name="Chiriac C."/>
            <person name="Salcher M."/>
            <person name="Ghai R."/>
            <person name="Kavagutti S V."/>
        </authorList>
    </citation>
    <scope>NUCLEOTIDE SEQUENCE</scope>
</reference>
<evidence type="ECO:0000256" key="3">
    <source>
        <dbReference type="ARBA" id="ARBA00022793"/>
    </source>
</evidence>
<comment type="similarity">
    <text evidence="2">Belongs to the group II decarboxylase family.</text>
</comment>
<dbReference type="GO" id="GO:0030170">
    <property type="term" value="F:pyridoxal phosphate binding"/>
    <property type="evidence" value="ECO:0007669"/>
    <property type="project" value="InterPro"/>
</dbReference>
<organism evidence="6">
    <name type="scientific">freshwater metagenome</name>
    <dbReference type="NCBI Taxonomy" id="449393"/>
    <lineage>
        <taxon>unclassified sequences</taxon>
        <taxon>metagenomes</taxon>
        <taxon>ecological metagenomes</taxon>
    </lineage>
</organism>
<dbReference type="EMBL" id="CAEZST010000002">
    <property type="protein sequence ID" value="CAB4540691.1"/>
    <property type="molecule type" value="Genomic_DNA"/>
</dbReference>
<evidence type="ECO:0000256" key="4">
    <source>
        <dbReference type="ARBA" id="ARBA00022898"/>
    </source>
</evidence>
<protein>
    <submittedName>
        <fullName evidence="6">Unannotated protein</fullName>
    </submittedName>
</protein>
<dbReference type="PANTHER" id="PTHR11999:SF70">
    <property type="entry name" value="MIP05841P"/>
    <property type="match status" value="1"/>
</dbReference>
<evidence type="ECO:0000256" key="2">
    <source>
        <dbReference type="ARBA" id="ARBA00009533"/>
    </source>
</evidence>
<comment type="cofactor">
    <cofactor evidence="1">
        <name>pyridoxal 5'-phosphate</name>
        <dbReference type="ChEBI" id="CHEBI:597326"/>
    </cofactor>
</comment>
<dbReference type="SUPFAM" id="SSF53383">
    <property type="entry name" value="PLP-dependent transferases"/>
    <property type="match status" value="1"/>
</dbReference>
<name>A0A6J6BNQ2_9ZZZZ</name>
<keyword evidence="3" id="KW-0210">Decarboxylase</keyword>
<dbReference type="InterPro" id="IPR015422">
    <property type="entry name" value="PyrdxlP-dep_Trfase_small"/>
</dbReference>
<proteinExistence type="inferred from homology"/>
<dbReference type="PANTHER" id="PTHR11999">
    <property type="entry name" value="GROUP II PYRIDOXAL-5-PHOSPHATE DECARBOXYLASE"/>
    <property type="match status" value="1"/>
</dbReference>
<evidence type="ECO:0000313" key="7">
    <source>
        <dbReference type="EMBL" id="CAB4569528.1"/>
    </source>
</evidence>
<evidence type="ECO:0000256" key="5">
    <source>
        <dbReference type="ARBA" id="ARBA00023239"/>
    </source>
</evidence>
<dbReference type="Gene3D" id="3.90.1150.10">
    <property type="entry name" value="Aspartate Aminotransferase, domain 1"/>
    <property type="match status" value="1"/>
</dbReference>
<sequence>MTSEMHNPQSADSLRKAIFDYASQRFDYNPPPLDGPLSPAELKAKVGQTITEDGLGGEKALNIFAEQLAPATISTDHPGFLSFIPAAPTEAASLFDLVVSASSVYGGSWLEGAGAVYAENQVLSFLAGEYGLPETSGGVFVQGGTLGNLSALAVAREEAAKKLGKKNWTIICSEEAHSSIQAVAMVLGIETTKAASGDSGSIGYDSAKAAALEATSAGLTPMAIVGTAGTTNFGIIDDLAGLAKLAKELGIWYHVDGAYGLAGALIPELRAKFNGIEQADSFIVDPHKWLFAPFDACALVYRNPQLARKTFSQHGEYLEPINKSTEWNPSDYAFNLSRRARGLPLWFSLATYGAAKYRSALKQNVDLAFQIAAEIEKRPSLRLVRQPQLSVVVFERIGWEMSDYEKWSEKLLADQIAFVLPSSLRGKPHTRFAIVNPQTSFELLVEILDSMEK</sequence>
<dbReference type="InterPro" id="IPR021115">
    <property type="entry name" value="Pyridoxal-P_BS"/>
</dbReference>